<dbReference type="Proteomes" id="UP000004095">
    <property type="component" value="Unassembled WGS sequence"/>
</dbReference>
<keyword evidence="2" id="KW-0285">Flavoprotein</keyword>
<gene>
    <name evidence="6" type="ORF">M23134_01157</name>
</gene>
<evidence type="ECO:0000256" key="3">
    <source>
        <dbReference type="ARBA" id="ARBA00022827"/>
    </source>
</evidence>
<dbReference type="SUPFAM" id="SSF51905">
    <property type="entry name" value="FAD/NAD(P)-binding domain"/>
    <property type="match status" value="1"/>
</dbReference>
<dbReference type="RefSeq" id="WP_002694540.1">
    <property type="nucleotide sequence ID" value="NZ_AAWS01000005.1"/>
</dbReference>
<dbReference type="SUPFAM" id="SSF54373">
    <property type="entry name" value="FAD-linked reductases, C-terminal domain"/>
    <property type="match status" value="1"/>
</dbReference>
<accession>A1ZFQ9</accession>
<evidence type="ECO:0000313" key="6">
    <source>
        <dbReference type="EMBL" id="EAY30833.1"/>
    </source>
</evidence>
<proteinExistence type="predicted"/>
<dbReference type="EMBL" id="AAWS01000005">
    <property type="protein sequence ID" value="EAY30833.1"/>
    <property type="molecule type" value="Genomic_DNA"/>
</dbReference>
<dbReference type="AlphaFoldDB" id="A1ZFQ9"/>
<dbReference type="InterPro" id="IPR036188">
    <property type="entry name" value="FAD/NAD-bd_sf"/>
</dbReference>
<dbReference type="GO" id="GO:0050660">
    <property type="term" value="F:flavin adenine dinucleotide binding"/>
    <property type="evidence" value="ECO:0007669"/>
    <property type="project" value="InterPro"/>
</dbReference>
<dbReference type="GO" id="GO:0008115">
    <property type="term" value="F:sarcosine oxidase activity"/>
    <property type="evidence" value="ECO:0007669"/>
    <property type="project" value="UniProtKB-EC"/>
</dbReference>
<dbReference type="PANTHER" id="PTHR10961:SF7">
    <property type="entry name" value="FAD DEPENDENT OXIDOREDUCTASE DOMAIN-CONTAINING PROTEIN"/>
    <property type="match status" value="1"/>
</dbReference>
<protein>
    <submittedName>
        <fullName evidence="6">Monomeric sarcosine oxidase</fullName>
        <ecNumber evidence="6">1.5.3.1</ecNumber>
    </submittedName>
</protein>
<keyword evidence="4 6" id="KW-0560">Oxidoreductase</keyword>
<dbReference type="InterPro" id="IPR045170">
    <property type="entry name" value="MTOX"/>
</dbReference>
<dbReference type="eggNOG" id="COG0665">
    <property type="taxonomic scope" value="Bacteria"/>
</dbReference>
<feature type="domain" description="FAD dependent oxidoreductase" evidence="5">
    <location>
        <begin position="7"/>
        <end position="370"/>
    </location>
</feature>
<dbReference type="OrthoDB" id="571248at2"/>
<keyword evidence="3" id="KW-0274">FAD</keyword>
<evidence type="ECO:0000256" key="1">
    <source>
        <dbReference type="ARBA" id="ARBA00001974"/>
    </source>
</evidence>
<comment type="cofactor">
    <cofactor evidence="1">
        <name>FAD</name>
        <dbReference type="ChEBI" id="CHEBI:57692"/>
    </cofactor>
</comment>
<dbReference type="EC" id="1.5.3.1" evidence="6"/>
<keyword evidence="7" id="KW-1185">Reference proteome</keyword>
<dbReference type="NCBIfam" id="NF008425">
    <property type="entry name" value="PRK11259.1"/>
    <property type="match status" value="1"/>
</dbReference>
<dbReference type="Gene3D" id="3.30.9.10">
    <property type="entry name" value="D-Amino Acid Oxidase, subunit A, domain 2"/>
    <property type="match status" value="1"/>
</dbReference>
<name>A1ZFQ9_MICM2</name>
<dbReference type="Pfam" id="PF01266">
    <property type="entry name" value="DAO"/>
    <property type="match status" value="1"/>
</dbReference>
<evidence type="ECO:0000256" key="2">
    <source>
        <dbReference type="ARBA" id="ARBA00022630"/>
    </source>
</evidence>
<comment type="caution">
    <text evidence="6">The sequence shown here is derived from an EMBL/GenBank/DDBJ whole genome shotgun (WGS) entry which is preliminary data.</text>
</comment>
<dbReference type="PANTHER" id="PTHR10961">
    <property type="entry name" value="PEROXISOMAL SARCOSINE OXIDASE"/>
    <property type="match status" value="1"/>
</dbReference>
<evidence type="ECO:0000256" key="4">
    <source>
        <dbReference type="ARBA" id="ARBA00023002"/>
    </source>
</evidence>
<dbReference type="Gene3D" id="3.50.50.60">
    <property type="entry name" value="FAD/NAD(P)-binding domain"/>
    <property type="match status" value="1"/>
</dbReference>
<evidence type="ECO:0000313" key="7">
    <source>
        <dbReference type="Proteomes" id="UP000004095"/>
    </source>
</evidence>
<reference evidence="6 7" key="1">
    <citation type="submission" date="2007-01" db="EMBL/GenBank/DDBJ databases">
        <authorList>
            <person name="Haygood M."/>
            <person name="Podell S."/>
            <person name="Anderson C."/>
            <person name="Hopkinson B."/>
            <person name="Roe K."/>
            <person name="Barbeau K."/>
            <person name="Gaasterland T."/>
            <person name="Ferriera S."/>
            <person name="Johnson J."/>
            <person name="Kravitz S."/>
            <person name="Beeson K."/>
            <person name="Sutton G."/>
            <person name="Rogers Y.-H."/>
            <person name="Friedman R."/>
            <person name="Frazier M."/>
            <person name="Venter J.C."/>
        </authorList>
    </citation>
    <scope>NUCLEOTIDE SEQUENCE [LARGE SCALE GENOMIC DNA]</scope>
    <source>
        <strain evidence="6 7">ATCC 23134</strain>
    </source>
</reference>
<sequence>MQDTLYDAIVIGVGAMGAAATYYLANQGAQVLALEQYDIVHPHGSHFGQSRLIRKAYAEHPDYVPLLERAYTNWTSLEQATQQKLYHEVGLAYLGTPEAQFIKDVKASAQQYDIPLETYLSEVAQKRFPQFKLLPNQEAVWEPNAGYITPERTLTVLTQAAQQQGADIRTREIVFNWQLKEGKVKVSTNQGTYFAHKLIVTAGAYTAKILPQLADDLQVTRQLMAWIKPKKAIDNMPCWIVDLPEVPGIYYGFPWLPPEWLATEANQTVGFKLGHHTPGQAVLPKDLPLTENKELIAQEKANLQAFIAQHLPDLQGDFVEVKHCLYTYSPDEHFIIDYLPETHQKVVIAAGFSGHGFKFVPAIGEILADLALKGSTNLPIGFLSLSRLQQ</sequence>
<evidence type="ECO:0000259" key="5">
    <source>
        <dbReference type="Pfam" id="PF01266"/>
    </source>
</evidence>
<dbReference type="InterPro" id="IPR006076">
    <property type="entry name" value="FAD-dep_OxRdtase"/>
</dbReference>
<organism evidence="6 7">
    <name type="scientific">Microscilla marina ATCC 23134</name>
    <dbReference type="NCBI Taxonomy" id="313606"/>
    <lineage>
        <taxon>Bacteria</taxon>
        <taxon>Pseudomonadati</taxon>
        <taxon>Bacteroidota</taxon>
        <taxon>Cytophagia</taxon>
        <taxon>Cytophagales</taxon>
        <taxon>Microscillaceae</taxon>
        <taxon>Microscilla</taxon>
    </lineage>
</organism>